<protein>
    <recommendedName>
        <fullName evidence="2">SHOCT domain-containing protein</fullName>
    </recommendedName>
</protein>
<organism evidence="3 4">
    <name type="scientific">Effrenium voratum</name>
    <dbReference type="NCBI Taxonomy" id="2562239"/>
    <lineage>
        <taxon>Eukaryota</taxon>
        <taxon>Sar</taxon>
        <taxon>Alveolata</taxon>
        <taxon>Dinophyceae</taxon>
        <taxon>Suessiales</taxon>
        <taxon>Symbiodiniaceae</taxon>
        <taxon>Effrenium</taxon>
    </lineage>
</organism>
<feature type="domain" description="SHOCT" evidence="2">
    <location>
        <begin position="108"/>
        <end position="135"/>
    </location>
</feature>
<dbReference type="SUPFAM" id="SSF52266">
    <property type="entry name" value="SGNH hydrolase"/>
    <property type="match status" value="1"/>
</dbReference>
<dbReference type="PANTHER" id="PTHR34407:SF1">
    <property type="entry name" value="SGNH HYDROLASE-TYPE ESTERASE DOMAIN-CONTAINING PROTEIN"/>
    <property type="match status" value="1"/>
</dbReference>
<dbReference type="PANTHER" id="PTHR34407">
    <property type="entry name" value="EXPRESSED PROTEIN"/>
    <property type="match status" value="1"/>
</dbReference>
<evidence type="ECO:0000313" key="4">
    <source>
        <dbReference type="Proteomes" id="UP001178507"/>
    </source>
</evidence>
<dbReference type="Pfam" id="PF09851">
    <property type="entry name" value="SHOCT"/>
    <property type="match status" value="1"/>
</dbReference>
<accession>A0AA36N9K7</accession>
<gene>
    <name evidence="3" type="ORF">EVOR1521_LOCUS21709</name>
</gene>
<evidence type="ECO:0000313" key="3">
    <source>
        <dbReference type="EMBL" id="CAJ1397759.1"/>
    </source>
</evidence>
<reference evidence="3" key="1">
    <citation type="submission" date="2023-08" db="EMBL/GenBank/DDBJ databases">
        <authorList>
            <person name="Chen Y."/>
            <person name="Shah S."/>
            <person name="Dougan E. K."/>
            <person name="Thang M."/>
            <person name="Chan C."/>
        </authorList>
    </citation>
    <scope>NUCLEOTIDE SEQUENCE</scope>
</reference>
<dbReference type="Proteomes" id="UP001178507">
    <property type="component" value="Unassembled WGS sequence"/>
</dbReference>
<keyword evidence="4" id="KW-1185">Reference proteome</keyword>
<sequence length="638" mass="70652">MGGPKRQRARGSPWPEPDVFANFAQISGCRGGQMLQAQDPQKFSGLCFGSSSHGSEAGAAAGGMRLSWQLALLALFAAGGVLVWQRSLTNDVSSNALSAQEAGPCLGDQLEKLAQLHAGGALSSEEFRAAKAKLLGEGHSQAEHISATRPPTTSRPAAEDATRSPSQASPAPPAASLSLNQEAVRQLPRFPDHLHVHAAKGLYLPSNFQEVPLLPDEIWEASMADSIKDFPSVQALLLRLLRNETVRIQVYGGSMTFGEGCCTDCKMRLRECSWPGQLKARLEQVGGQVLLEHRARGGCDLECSLPEVVMTLSNSNQAIDLLLLDFGQNGMGRLTTLEEIVRVCHLFLPKTVVFIIWNRDMGGKSRSYRDKTLHTNYRAVAKHYSLPFFSYEHAMERGAELQADQTLMWASRATRHPPWPAHAFFADMLVFFCNQQLARLERKSADQLQALQSKEWQPELLKPKDLQLDREWIKPMQKVDLANVDVCLFPLSAHVARSPQPDSPLQSADGTWRLFEDRHDKPGWITTEEGGALSFNVSFSASPRLVVQYLRSYDNIGAAELQFHSAWLWIWKGLRNKGVRDRFEVQARWSDKISVTQNALFAAEKLANAGWTGGEREATISFRLTKGPKFKLISVISC</sequence>
<evidence type="ECO:0000259" key="2">
    <source>
        <dbReference type="Pfam" id="PF09851"/>
    </source>
</evidence>
<evidence type="ECO:0000256" key="1">
    <source>
        <dbReference type="SAM" id="MobiDB-lite"/>
    </source>
</evidence>
<name>A0AA36N9K7_9DINO</name>
<comment type="caution">
    <text evidence="3">The sequence shown here is derived from an EMBL/GenBank/DDBJ whole genome shotgun (WGS) entry which is preliminary data.</text>
</comment>
<feature type="region of interest" description="Disordered" evidence="1">
    <location>
        <begin position="138"/>
        <end position="176"/>
    </location>
</feature>
<dbReference type="EMBL" id="CAUJNA010003278">
    <property type="protein sequence ID" value="CAJ1397759.1"/>
    <property type="molecule type" value="Genomic_DNA"/>
</dbReference>
<dbReference type="AlphaFoldDB" id="A0AA36N9K7"/>
<proteinExistence type="predicted"/>
<dbReference type="InterPro" id="IPR018649">
    <property type="entry name" value="SHOCT"/>
</dbReference>